<dbReference type="AlphaFoldDB" id="D6YWG7"/>
<dbReference type="eggNOG" id="ENOG5033IAK">
    <property type="taxonomic scope" value="Bacteria"/>
</dbReference>
<dbReference type="HOGENOM" id="CLU_137927_6_2_0"/>
<feature type="transmembrane region" description="Helical" evidence="1">
    <location>
        <begin position="12"/>
        <end position="33"/>
    </location>
</feature>
<proteinExistence type="predicted"/>
<evidence type="ECO:0000313" key="3">
    <source>
        <dbReference type="Proteomes" id="UP000001505"/>
    </source>
</evidence>
<keyword evidence="1" id="KW-0472">Membrane</keyword>
<gene>
    <name evidence="2" type="ordered locus">wcw_1121</name>
</gene>
<dbReference type="EMBL" id="CP001928">
    <property type="protein sequence ID" value="ADI38478.1"/>
    <property type="molecule type" value="Genomic_DNA"/>
</dbReference>
<sequence length="72" mass="8256">MKDDEWKRRRQVGALVTLPFVMIIPMIIGMIIGKAIDHFFDTSPYIMYALLALGFASGMRECYRIIKQFGGL</sequence>
<dbReference type="RefSeq" id="WP_013182191.1">
    <property type="nucleotide sequence ID" value="NC_014225.1"/>
</dbReference>
<dbReference type="Pfam" id="PF09527">
    <property type="entry name" value="ATPase_gene1"/>
    <property type="match status" value="1"/>
</dbReference>
<accession>D6YWG7</accession>
<evidence type="ECO:0000313" key="2">
    <source>
        <dbReference type="EMBL" id="ADI38478.1"/>
    </source>
</evidence>
<dbReference type="InterPro" id="IPR032820">
    <property type="entry name" value="ATPase_put"/>
</dbReference>
<protein>
    <submittedName>
        <fullName evidence="2">Putative membrane protein</fullName>
    </submittedName>
</protein>
<keyword evidence="1" id="KW-1133">Transmembrane helix</keyword>
<keyword evidence="1" id="KW-0812">Transmembrane</keyword>
<feature type="transmembrane region" description="Helical" evidence="1">
    <location>
        <begin position="45"/>
        <end position="63"/>
    </location>
</feature>
<dbReference type="STRING" id="716544.wcw_1121"/>
<name>D6YWG7_WADCW</name>
<evidence type="ECO:0000256" key="1">
    <source>
        <dbReference type="SAM" id="Phobius"/>
    </source>
</evidence>
<dbReference type="KEGG" id="wch:wcw_1121"/>
<dbReference type="Proteomes" id="UP000001505">
    <property type="component" value="Chromosome"/>
</dbReference>
<keyword evidence="3" id="KW-1185">Reference proteome</keyword>
<organism evidence="2 3">
    <name type="scientific">Waddlia chondrophila (strain ATCC VR-1470 / WSU 86-1044)</name>
    <dbReference type="NCBI Taxonomy" id="716544"/>
    <lineage>
        <taxon>Bacteria</taxon>
        <taxon>Pseudomonadati</taxon>
        <taxon>Chlamydiota</taxon>
        <taxon>Chlamydiia</taxon>
        <taxon>Parachlamydiales</taxon>
        <taxon>Waddliaceae</taxon>
        <taxon>Waddlia</taxon>
    </lineage>
</organism>
<reference evidence="2 3" key="1">
    <citation type="journal article" date="2010" name="PLoS ONE">
        <title>The Waddlia genome: a window into chlamydial biology.</title>
        <authorList>
            <person name="Bertelli C."/>
            <person name="Collyn F."/>
            <person name="Croxatto A."/>
            <person name="Ruckert C."/>
            <person name="Polkinghorne A."/>
            <person name="Kebbi-Beghdadi C."/>
            <person name="Goesmann A."/>
            <person name="Vaughan L."/>
            <person name="Greub G."/>
        </authorList>
    </citation>
    <scope>NUCLEOTIDE SEQUENCE [LARGE SCALE GENOMIC DNA]</scope>
    <source>
        <strain evidence="3">ATCC VR-1470 / WSU 86-1044</strain>
    </source>
</reference>